<reference evidence="2 3" key="1">
    <citation type="journal article" date="2014" name="Nat. Genet.">
        <title>Genome and transcriptome of the porcine whipworm Trichuris suis.</title>
        <authorList>
            <person name="Jex A.R."/>
            <person name="Nejsum P."/>
            <person name="Schwarz E.M."/>
            <person name="Hu L."/>
            <person name="Young N.D."/>
            <person name="Hall R.S."/>
            <person name="Korhonen P.K."/>
            <person name="Liao S."/>
            <person name="Thamsborg S."/>
            <person name="Xia J."/>
            <person name="Xu P."/>
            <person name="Wang S."/>
            <person name="Scheerlinck J.P."/>
            <person name="Hofmann A."/>
            <person name="Sternberg P.W."/>
            <person name="Wang J."/>
            <person name="Gasser R.B."/>
        </authorList>
    </citation>
    <scope>NUCLEOTIDE SEQUENCE [LARGE SCALE GENOMIC DNA]</scope>
    <source>
        <strain evidence="2">DCEP-RM93F</strain>
        <strain evidence="1">DCEP-RM93M</strain>
    </source>
</reference>
<dbReference type="AlphaFoldDB" id="A0A085NK83"/>
<name>A0A085NK83_9BILA</name>
<protein>
    <submittedName>
        <fullName evidence="2">Uncharacterized protein</fullName>
    </submittedName>
</protein>
<keyword evidence="3" id="KW-1185">Reference proteome</keyword>
<evidence type="ECO:0000313" key="1">
    <source>
        <dbReference type="EMBL" id="KFD52990.1"/>
    </source>
</evidence>
<evidence type="ECO:0000313" key="3">
    <source>
        <dbReference type="Proteomes" id="UP000030764"/>
    </source>
</evidence>
<dbReference type="EMBL" id="KL363221">
    <property type="protein sequence ID" value="KFD52990.1"/>
    <property type="molecule type" value="Genomic_DNA"/>
</dbReference>
<dbReference type="EMBL" id="KL367492">
    <property type="protein sequence ID" value="KFD69879.1"/>
    <property type="molecule type" value="Genomic_DNA"/>
</dbReference>
<sequence length="160" mass="18097">MHEYMYKRATVVPCKQHQMDSPVCAAALIMCGDSNCELLCVAFAESEPADQDSATRTQVLAEALGVHLTTMVPYLHSMGNIQKYGKMAIRSSSELAEEKQFQDVRRIAGEAKQDGYEHLLMNFLRFMHIITESYMLFKHKTLGLLLIHPIIEKLRHANGV</sequence>
<dbReference type="Proteomes" id="UP000030764">
    <property type="component" value="Unassembled WGS sequence"/>
</dbReference>
<accession>A0A085NK83</accession>
<organism evidence="2">
    <name type="scientific">Trichuris suis</name>
    <name type="common">pig whipworm</name>
    <dbReference type="NCBI Taxonomy" id="68888"/>
    <lineage>
        <taxon>Eukaryota</taxon>
        <taxon>Metazoa</taxon>
        <taxon>Ecdysozoa</taxon>
        <taxon>Nematoda</taxon>
        <taxon>Enoplea</taxon>
        <taxon>Dorylaimia</taxon>
        <taxon>Trichinellida</taxon>
        <taxon>Trichuridae</taxon>
        <taxon>Trichuris</taxon>
    </lineage>
</organism>
<gene>
    <name evidence="1" type="ORF">M513_06106</name>
    <name evidence="2" type="ORF">M514_06106</name>
</gene>
<proteinExistence type="predicted"/>
<dbReference type="Proteomes" id="UP000030758">
    <property type="component" value="Unassembled WGS sequence"/>
</dbReference>
<evidence type="ECO:0000313" key="2">
    <source>
        <dbReference type="EMBL" id="KFD69879.1"/>
    </source>
</evidence>